<evidence type="ECO:0000313" key="2">
    <source>
        <dbReference type="Proteomes" id="UP000035065"/>
    </source>
</evidence>
<accession>F1YP58</accession>
<dbReference type="Proteomes" id="UP000035065">
    <property type="component" value="Unassembled WGS sequence"/>
</dbReference>
<dbReference type="SUPFAM" id="SSF69118">
    <property type="entry name" value="AhpD-like"/>
    <property type="match status" value="1"/>
</dbReference>
<dbReference type="Gene3D" id="1.20.1290.10">
    <property type="entry name" value="AhpD-like"/>
    <property type="match status" value="1"/>
</dbReference>
<dbReference type="InterPro" id="IPR029032">
    <property type="entry name" value="AhpD-like"/>
</dbReference>
<protein>
    <recommendedName>
        <fullName evidence="3">Carboxymuconolactone decarboxylase-like domain-containing protein</fullName>
    </recommendedName>
</protein>
<proteinExistence type="predicted"/>
<sequence length="308" mass="33593">MTERLDDWSGLHADEALLRYAPEAVRGLESLVALAPSLVGGDLTELVRTVCADTLGLDALPSPRGRQQRDTSGAVDELLTEFAGQFTVDVSVIDDAARRDVVAAFGTDLGAVMAMIYVADWTPRTRRALDRLFGAPVDGWPVPDRWDDSAVDAWDRVDAFMRSVARLREVDPVTTELVRLREARQHNCRICKSLRSRSALTAGVDESTFDEIDHYEDSTLDPRQRAALALADAMIWQPGHIDDAVFDDVRAHFSPAEAVELVLDLMRNASSKIAVATGADQANVAEGVEIYDVRSDGTVEFGLSAPVG</sequence>
<dbReference type="STRING" id="644548.SCNU_18322"/>
<keyword evidence="2" id="KW-1185">Reference proteome</keyword>
<reference evidence="1 2" key="1">
    <citation type="journal article" date="2011" name="J. Bacteriol.">
        <title>Draft Genome Sequence of Gordonia neofelifaecis NRRL B-59395, a Cholesterol-Degrading Actinomycete.</title>
        <authorList>
            <person name="Ge F."/>
            <person name="Li W."/>
            <person name="Chen G."/>
            <person name="Liu Y."/>
            <person name="Zhang G."/>
            <person name="Yong B."/>
            <person name="Wang Q."/>
            <person name="Wang N."/>
            <person name="Huang Z."/>
            <person name="Li W."/>
            <person name="Wang J."/>
            <person name="Wu C."/>
            <person name="Xie Q."/>
            <person name="Liu G."/>
        </authorList>
    </citation>
    <scope>NUCLEOTIDE SEQUENCE [LARGE SCALE GENOMIC DNA]</scope>
    <source>
        <strain evidence="1 2">NRRL B-59395</strain>
    </source>
</reference>
<dbReference type="eggNOG" id="COG2128">
    <property type="taxonomic scope" value="Bacteria"/>
</dbReference>
<evidence type="ECO:0008006" key="3">
    <source>
        <dbReference type="Google" id="ProtNLM"/>
    </source>
</evidence>
<dbReference type="EMBL" id="AEUD01000021">
    <property type="protein sequence ID" value="EGD53507.1"/>
    <property type="molecule type" value="Genomic_DNA"/>
</dbReference>
<evidence type="ECO:0000313" key="1">
    <source>
        <dbReference type="EMBL" id="EGD53507.1"/>
    </source>
</evidence>
<organism evidence="1 2">
    <name type="scientific">Gordonia neofelifaecis NRRL B-59395</name>
    <dbReference type="NCBI Taxonomy" id="644548"/>
    <lineage>
        <taxon>Bacteria</taxon>
        <taxon>Bacillati</taxon>
        <taxon>Actinomycetota</taxon>
        <taxon>Actinomycetes</taxon>
        <taxon>Mycobacteriales</taxon>
        <taxon>Gordoniaceae</taxon>
        <taxon>Gordonia</taxon>
    </lineage>
</organism>
<gene>
    <name evidence="1" type="ORF">SCNU_18322</name>
</gene>
<dbReference type="AlphaFoldDB" id="F1YP58"/>
<comment type="caution">
    <text evidence="1">The sequence shown here is derived from an EMBL/GenBank/DDBJ whole genome shotgun (WGS) entry which is preliminary data.</text>
</comment>
<name>F1YP58_9ACTN</name>